<dbReference type="OrthoDB" id="431150at2759"/>
<dbReference type="PROSITE" id="PS01044">
    <property type="entry name" value="SQUALEN_PHYTOEN_SYN_1"/>
    <property type="match status" value="1"/>
</dbReference>
<evidence type="ECO:0000313" key="17">
    <source>
        <dbReference type="Proteomes" id="UP000193922"/>
    </source>
</evidence>
<evidence type="ECO:0000256" key="11">
    <source>
        <dbReference type="ARBA" id="ARBA00023098"/>
    </source>
</evidence>
<keyword evidence="5" id="KW-0444">Lipid biosynthesis</keyword>
<evidence type="ECO:0000256" key="3">
    <source>
        <dbReference type="ARBA" id="ARBA00006251"/>
    </source>
</evidence>
<dbReference type="InterPro" id="IPR033904">
    <property type="entry name" value="Trans_IPPS_HH"/>
</dbReference>
<evidence type="ECO:0000256" key="1">
    <source>
        <dbReference type="ARBA" id="ARBA00001946"/>
    </source>
</evidence>
<dbReference type="Gene3D" id="1.10.600.10">
    <property type="entry name" value="Farnesyl Diphosphate Synthase"/>
    <property type="match status" value="1"/>
</dbReference>
<dbReference type="EC" id="2.5.1.21" evidence="4 15"/>
<dbReference type="AlphaFoldDB" id="A0A1Y1W3Y4"/>
<name>A0A1Y1W3Y4_9FUNG</name>
<keyword evidence="11" id="KW-0443">Lipid metabolism</keyword>
<comment type="similarity">
    <text evidence="3 15">Belongs to the phytoene/squalene synthase family.</text>
</comment>
<dbReference type="InterPro" id="IPR006449">
    <property type="entry name" value="Squal_synth-like"/>
</dbReference>
<keyword evidence="6 15" id="KW-0808">Transferase</keyword>
<dbReference type="GO" id="GO:0045338">
    <property type="term" value="P:farnesyl diphosphate metabolic process"/>
    <property type="evidence" value="ECO:0007669"/>
    <property type="project" value="InterPro"/>
</dbReference>
<dbReference type="Proteomes" id="UP000193922">
    <property type="component" value="Unassembled WGS sequence"/>
</dbReference>
<keyword evidence="8" id="KW-0752">Steroid biosynthesis</keyword>
<dbReference type="InterPro" id="IPR044844">
    <property type="entry name" value="Trans_IPPS_euk-type"/>
</dbReference>
<evidence type="ECO:0000256" key="15">
    <source>
        <dbReference type="RuleBase" id="RU368088"/>
    </source>
</evidence>
<dbReference type="NCBIfam" id="TIGR01559">
    <property type="entry name" value="squal_synth"/>
    <property type="match status" value="1"/>
</dbReference>
<reference evidence="16 17" key="1">
    <citation type="submission" date="2016-07" db="EMBL/GenBank/DDBJ databases">
        <title>Pervasive Adenine N6-methylation of Active Genes in Fungi.</title>
        <authorList>
            <consortium name="DOE Joint Genome Institute"/>
            <person name="Mondo S.J."/>
            <person name="Dannebaum R.O."/>
            <person name="Kuo R.C."/>
            <person name="Labutti K."/>
            <person name="Haridas S."/>
            <person name="Kuo A."/>
            <person name="Salamov A."/>
            <person name="Ahrendt S.R."/>
            <person name="Lipzen A."/>
            <person name="Sullivan W."/>
            <person name="Andreopoulos W.B."/>
            <person name="Clum A."/>
            <person name="Lindquist E."/>
            <person name="Daum C."/>
            <person name="Ramamoorthy G.K."/>
            <person name="Gryganskyi A."/>
            <person name="Culley D."/>
            <person name="Magnuson J.K."/>
            <person name="James T.Y."/>
            <person name="O'Malley M.A."/>
            <person name="Stajich J.E."/>
            <person name="Spatafora J.W."/>
            <person name="Visel A."/>
            <person name="Grigoriev I.V."/>
        </authorList>
    </citation>
    <scope>NUCLEOTIDE SEQUENCE [LARGE SCALE GENOMIC DNA]</scope>
    <source>
        <strain evidence="16 17">ATCC 12442</strain>
    </source>
</reference>
<evidence type="ECO:0000256" key="5">
    <source>
        <dbReference type="ARBA" id="ARBA00022516"/>
    </source>
</evidence>
<keyword evidence="13" id="KW-1207">Sterol metabolism</keyword>
<gene>
    <name evidence="16" type="ORF">DL89DRAFT_275368</name>
</gene>
<evidence type="ECO:0000256" key="2">
    <source>
        <dbReference type="ARBA" id="ARBA00004370"/>
    </source>
</evidence>
<dbReference type="InterPro" id="IPR019845">
    <property type="entry name" value="Squalene/phytoene_synthase_CS"/>
</dbReference>
<dbReference type="GO" id="GO:0055056">
    <property type="term" value="F:D-glucose transmembrane transporter activity"/>
    <property type="evidence" value="ECO:0007669"/>
    <property type="project" value="UniProtKB-UniRule"/>
</dbReference>
<keyword evidence="14" id="KW-0753">Steroid metabolism</keyword>
<evidence type="ECO:0000256" key="12">
    <source>
        <dbReference type="ARBA" id="ARBA00023136"/>
    </source>
</evidence>
<dbReference type="GO" id="GO:0005789">
    <property type="term" value="C:endoplasmic reticulum membrane"/>
    <property type="evidence" value="ECO:0007669"/>
    <property type="project" value="TreeGrafter"/>
</dbReference>
<dbReference type="SUPFAM" id="SSF48576">
    <property type="entry name" value="Terpenoid synthases"/>
    <property type="match status" value="1"/>
</dbReference>
<dbReference type="EMBL" id="MCFD01000010">
    <property type="protein sequence ID" value="ORX68249.1"/>
    <property type="molecule type" value="Genomic_DNA"/>
</dbReference>
<keyword evidence="17" id="KW-1185">Reference proteome</keyword>
<accession>A0A1Y1W3Y4</accession>
<dbReference type="GO" id="GO:0051996">
    <property type="term" value="F:squalene synthase [NAD(P)H] activity"/>
    <property type="evidence" value="ECO:0007669"/>
    <property type="project" value="UniProtKB-UniRule"/>
</dbReference>
<dbReference type="UniPathway" id="UPA00767">
    <property type="reaction ID" value="UER00751"/>
</dbReference>
<keyword evidence="12 15" id="KW-0472">Membrane</keyword>
<comment type="catalytic activity">
    <reaction evidence="15">
        <text>2 (2E,6E)-farnesyl diphosphate + NADH + H(+) = squalene + 2 diphosphate + NAD(+)</text>
        <dbReference type="Rhea" id="RHEA:32299"/>
        <dbReference type="ChEBI" id="CHEBI:15378"/>
        <dbReference type="ChEBI" id="CHEBI:15440"/>
        <dbReference type="ChEBI" id="CHEBI:33019"/>
        <dbReference type="ChEBI" id="CHEBI:57540"/>
        <dbReference type="ChEBI" id="CHEBI:57945"/>
        <dbReference type="ChEBI" id="CHEBI:175763"/>
        <dbReference type="EC" id="2.5.1.21"/>
    </reaction>
</comment>
<keyword evidence="7 15" id="KW-0812">Transmembrane</keyword>
<dbReference type="FunFam" id="1.10.600.10:FF:000003">
    <property type="entry name" value="Farnesyl-diphosphate farnesyltransferase 1"/>
    <property type="match status" value="1"/>
</dbReference>
<evidence type="ECO:0000256" key="13">
    <source>
        <dbReference type="ARBA" id="ARBA00023166"/>
    </source>
</evidence>
<dbReference type="InterPro" id="IPR002060">
    <property type="entry name" value="Squ/phyt_synthse"/>
</dbReference>
<dbReference type="GeneID" id="63805942"/>
<evidence type="ECO:0000256" key="4">
    <source>
        <dbReference type="ARBA" id="ARBA00012373"/>
    </source>
</evidence>
<dbReference type="GO" id="GO:0006696">
    <property type="term" value="P:ergosterol biosynthetic process"/>
    <property type="evidence" value="ECO:0007669"/>
    <property type="project" value="TreeGrafter"/>
</dbReference>
<dbReference type="SFLD" id="SFLDG01018">
    <property type="entry name" value="Squalene/Phytoene_Synthase_Lik"/>
    <property type="match status" value="1"/>
</dbReference>
<dbReference type="RefSeq" id="XP_040742063.1">
    <property type="nucleotide sequence ID" value="XM_040889294.1"/>
</dbReference>
<evidence type="ECO:0000313" key="16">
    <source>
        <dbReference type="EMBL" id="ORX68249.1"/>
    </source>
</evidence>
<dbReference type="SFLD" id="SFLDS00005">
    <property type="entry name" value="Isoprenoid_Synthase_Type_I"/>
    <property type="match status" value="1"/>
</dbReference>
<evidence type="ECO:0000256" key="10">
    <source>
        <dbReference type="ARBA" id="ARBA00023011"/>
    </source>
</evidence>
<comment type="function">
    <text evidence="15">Catalyzes the condensation of 2 farnesyl pyrophosphate (FPP) moieties to form squalene.</text>
</comment>
<comment type="caution">
    <text evidence="16">The sequence shown here is derived from an EMBL/GenBank/DDBJ whole genome shotgun (WGS) entry which is preliminary data.</text>
</comment>
<protein>
    <recommendedName>
        <fullName evidence="4 15">Squalene synthase</fullName>
        <shortName evidence="15">SQS</shortName>
        <shortName evidence="15">SS</shortName>
        <ecNumber evidence="4 15">2.5.1.21</ecNumber>
    </recommendedName>
</protein>
<keyword evidence="10" id="KW-0756">Sterol biosynthesis</keyword>
<sequence length="376" mass="43441">MKRCYDFLEMTSRSFAAVIQELNPRLRDGICLFYLVLRGLDTIEDDMTIPGAKKRNLLEKFHELIYVEGWTFEDSGPDEKDAQLLVEFDVVIREFMRLPTEYQDVIADITKKMGAGMAEFTVRRVVSLDDYNLYCHYVAGLVGHGLSRLFAASGLEDKSVGENLDLANSMGLFLQKTNITRDINEDVLDGRCFWPAEIWKRYASDTDEIIAKRNRGRGMEALNEMCVNALAHIPDCMQYLESIHEPSVFKFCAIPQVMAIATLTLCYDNARVLDENVKIRKGEALWLISKSADIESVRHVFYMYLVQLERKNHEGIPMYEEVKKIVDRTKRDLVVKMKSKPENLTYEYMALALFVFAMVAFYLYLPQIREDASYRV</sequence>
<dbReference type="PANTHER" id="PTHR11626:SF2">
    <property type="entry name" value="SQUALENE SYNTHASE"/>
    <property type="match status" value="1"/>
</dbReference>
<dbReference type="STRING" id="61395.A0A1Y1W3Y4"/>
<dbReference type="PANTHER" id="PTHR11626">
    <property type="entry name" value="FARNESYL-DIPHOSPHATE FARNESYLTRANSFERASE"/>
    <property type="match status" value="1"/>
</dbReference>
<evidence type="ECO:0000256" key="6">
    <source>
        <dbReference type="ARBA" id="ARBA00022679"/>
    </source>
</evidence>
<evidence type="ECO:0000256" key="8">
    <source>
        <dbReference type="ARBA" id="ARBA00022955"/>
    </source>
</evidence>
<dbReference type="PROSITE" id="PS01045">
    <property type="entry name" value="SQUALEN_PHYTOEN_SYN_2"/>
    <property type="match status" value="1"/>
</dbReference>
<dbReference type="Pfam" id="PF00494">
    <property type="entry name" value="SQS_PSY"/>
    <property type="match status" value="1"/>
</dbReference>
<dbReference type="CDD" id="cd00683">
    <property type="entry name" value="Trans_IPPS_HH"/>
    <property type="match status" value="1"/>
</dbReference>
<comment type="cofactor">
    <cofactor evidence="1 15">
        <name>Mg(2+)</name>
        <dbReference type="ChEBI" id="CHEBI:18420"/>
    </cofactor>
</comment>
<evidence type="ECO:0000256" key="7">
    <source>
        <dbReference type="ARBA" id="ARBA00022692"/>
    </source>
</evidence>
<proteinExistence type="inferred from homology"/>
<dbReference type="InterPro" id="IPR008949">
    <property type="entry name" value="Isoprenoid_synthase_dom_sf"/>
</dbReference>
<evidence type="ECO:0000256" key="14">
    <source>
        <dbReference type="ARBA" id="ARBA00023221"/>
    </source>
</evidence>
<evidence type="ECO:0000256" key="9">
    <source>
        <dbReference type="ARBA" id="ARBA00022989"/>
    </source>
</evidence>
<comment type="pathway">
    <text evidence="15">Terpene metabolism; lanosterol biosynthesis; lanosterol from farnesyl diphosphate: step 1/3.</text>
</comment>
<comment type="catalytic activity">
    <reaction evidence="15">
        <text>2 (2E,6E)-farnesyl diphosphate + NADPH + H(+) = squalene + 2 diphosphate + NADP(+)</text>
        <dbReference type="Rhea" id="RHEA:32295"/>
        <dbReference type="ChEBI" id="CHEBI:15378"/>
        <dbReference type="ChEBI" id="CHEBI:15440"/>
        <dbReference type="ChEBI" id="CHEBI:33019"/>
        <dbReference type="ChEBI" id="CHEBI:57783"/>
        <dbReference type="ChEBI" id="CHEBI:58349"/>
        <dbReference type="ChEBI" id="CHEBI:175763"/>
        <dbReference type="EC" id="2.5.1.21"/>
    </reaction>
</comment>
<keyword evidence="9 15" id="KW-1133">Transmembrane helix</keyword>
<comment type="subcellular location">
    <subcellularLocation>
        <location evidence="2">Membrane</location>
    </subcellularLocation>
</comment>
<organism evidence="16 17">
    <name type="scientific">Linderina pennispora</name>
    <dbReference type="NCBI Taxonomy" id="61395"/>
    <lineage>
        <taxon>Eukaryota</taxon>
        <taxon>Fungi</taxon>
        <taxon>Fungi incertae sedis</taxon>
        <taxon>Zoopagomycota</taxon>
        <taxon>Kickxellomycotina</taxon>
        <taxon>Kickxellomycetes</taxon>
        <taxon>Kickxellales</taxon>
        <taxon>Kickxellaceae</taxon>
        <taxon>Linderina</taxon>
    </lineage>
</organism>
<feature type="transmembrane region" description="Helical" evidence="15">
    <location>
        <begin position="346"/>
        <end position="365"/>
    </location>
</feature>